<keyword evidence="4" id="KW-1185">Reference proteome</keyword>
<name>A0A1R3JVE2_COCAP</name>
<sequence>MADEIQLAYFQMKELKNFYTQLGISKQGKKQALQQWRNTDRYAFYDDDDDVSDMEANFDEVMQEETRSIFKFI</sequence>
<gene>
    <name evidence="3" type="ORF">CCACVL1_04037</name>
</gene>
<evidence type="ECO:0000313" key="4">
    <source>
        <dbReference type="Proteomes" id="UP000188268"/>
    </source>
</evidence>
<dbReference type="InterPro" id="IPR013256">
    <property type="entry name" value="Chromatin_SPT2"/>
</dbReference>
<comment type="similarity">
    <text evidence="1">Belongs to the SPT2 family.</text>
</comment>
<organism evidence="3 4">
    <name type="scientific">Corchorus capsularis</name>
    <name type="common">Jute</name>
    <dbReference type="NCBI Taxonomy" id="210143"/>
    <lineage>
        <taxon>Eukaryota</taxon>
        <taxon>Viridiplantae</taxon>
        <taxon>Streptophyta</taxon>
        <taxon>Embryophyta</taxon>
        <taxon>Tracheophyta</taxon>
        <taxon>Spermatophyta</taxon>
        <taxon>Magnoliopsida</taxon>
        <taxon>eudicotyledons</taxon>
        <taxon>Gunneridae</taxon>
        <taxon>Pentapetalae</taxon>
        <taxon>rosids</taxon>
        <taxon>malvids</taxon>
        <taxon>Malvales</taxon>
        <taxon>Malvaceae</taxon>
        <taxon>Grewioideae</taxon>
        <taxon>Apeibeae</taxon>
        <taxon>Corchorus</taxon>
    </lineage>
</organism>
<accession>A0A1R3JVE2</accession>
<comment type="caution">
    <text evidence="3">The sequence shown here is derived from an EMBL/GenBank/DDBJ whole genome shotgun (WGS) entry which is preliminary data.</text>
</comment>
<evidence type="ECO:0000256" key="2">
    <source>
        <dbReference type="ARBA" id="ARBA00023054"/>
    </source>
</evidence>
<evidence type="ECO:0000313" key="3">
    <source>
        <dbReference type="EMBL" id="OMO98835.1"/>
    </source>
</evidence>
<dbReference type="Pfam" id="PF08243">
    <property type="entry name" value="SPT2"/>
    <property type="match status" value="1"/>
</dbReference>
<keyword evidence="2" id="KW-0175">Coiled coil</keyword>
<dbReference type="Gramene" id="OMO98835">
    <property type="protein sequence ID" value="OMO98835"/>
    <property type="gene ID" value="CCACVL1_04037"/>
</dbReference>
<protein>
    <submittedName>
        <fullName evidence="3">Chromatin SPT2</fullName>
    </submittedName>
</protein>
<dbReference type="EMBL" id="AWWV01006989">
    <property type="protein sequence ID" value="OMO98835.1"/>
    <property type="molecule type" value="Genomic_DNA"/>
</dbReference>
<proteinExistence type="inferred from homology"/>
<dbReference type="AlphaFoldDB" id="A0A1R3JVE2"/>
<reference evidence="3 4" key="1">
    <citation type="submission" date="2013-09" db="EMBL/GenBank/DDBJ databases">
        <title>Corchorus capsularis genome sequencing.</title>
        <authorList>
            <person name="Alam M."/>
            <person name="Haque M.S."/>
            <person name="Islam M.S."/>
            <person name="Emdad E.M."/>
            <person name="Islam M.M."/>
            <person name="Ahmed B."/>
            <person name="Halim A."/>
            <person name="Hossen Q.M.M."/>
            <person name="Hossain M.Z."/>
            <person name="Ahmed R."/>
            <person name="Khan M.M."/>
            <person name="Islam R."/>
            <person name="Rashid M.M."/>
            <person name="Khan S.A."/>
            <person name="Rahman M.S."/>
            <person name="Alam M."/>
        </authorList>
    </citation>
    <scope>NUCLEOTIDE SEQUENCE [LARGE SCALE GENOMIC DNA]</scope>
    <source>
        <strain evidence="4">cv. CVL-1</strain>
        <tissue evidence="3">Whole seedling</tissue>
    </source>
</reference>
<evidence type="ECO:0000256" key="1">
    <source>
        <dbReference type="ARBA" id="ARBA00006461"/>
    </source>
</evidence>
<dbReference type="InterPro" id="IPR036361">
    <property type="entry name" value="SAP_dom_sf"/>
</dbReference>
<dbReference type="Proteomes" id="UP000188268">
    <property type="component" value="Unassembled WGS sequence"/>
</dbReference>
<dbReference type="SUPFAM" id="SSF68906">
    <property type="entry name" value="SAP domain"/>
    <property type="match status" value="1"/>
</dbReference>